<dbReference type="OrthoDB" id="674183at2"/>
<evidence type="ECO:0000313" key="2">
    <source>
        <dbReference type="Proteomes" id="UP000236738"/>
    </source>
</evidence>
<gene>
    <name evidence="1" type="ORF">SAMN05421847_2665</name>
</gene>
<reference evidence="2" key="1">
    <citation type="submission" date="2016-10" db="EMBL/GenBank/DDBJ databases">
        <authorList>
            <person name="Varghese N."/>
            <person name="Submissions S."/>
        </authorList>
    </citation>
    <scope>NUCLEOTIDE SEQUENCE [LARGE SCALE GENOMIC DNA]</scope>
    <source>
        <strain evidence="2">DSM 21580</strain>
    </source>
</reference>
<dbReference type="RefSeq" id="WP_103914513.1">
    <property type="nucleotide sequence ID" value="NZ_FNUS01000007.1"/>
</dbReference>
<name>A0A1H6B228_9FLAO</name>
<dbReference type="EMBL" id="FNUS01000007">
    <property type="protein sequence ID" value="SEG54878.1"/>
    <property type="molecule type" value="Genomic_DNA"/>
</dbReference>
<protein>
    <submittedName>
        <fullName evidence="1">Uncharacterized protein</fullName>
    </submittedName>
</protein>
<organism evidence="1 2">
    <name type="scientific">Halpernia humi</name>
    <dbReference type="NCBI Taxonomy" id="493375"/>
    <lineage>
        <taxon>Bacteria</taxon>
        <taxon>Pseudomonadati</taxon>
        <taxon>Bacteroidota</taxon>
        <taxon>Flavobacteriia</taxon>
        <taxon>Flavobacteriales</taxon>
        <taxon>Weeksellaceae</taxon>
        <taxon>Chryseobacterium group</taxon>
        <taxon>Halpernia</taxon>
    </lineage>
</organism>
<dbReference type="AlphaFoldDB" id="A0A1H6B228"/>
<dbReference type="Proteomes" id="UP000236738">
    <property type="component" value="Unassembled WGS sequence"/>
</dbReference>
<evidence type="ECO:0000313" key="1">
    <source>
        <dbReference type="EMBL" id="SEG54878.1"/>
    </source>
</evidence>
<keyword evidence="2" id="KW-1185">Reference proteome</keyword>
<sequence length="128" mass="14974">MSTIVKPFIEAEILKEIQNEIAVEKQVIVHCCFKNNFAFGNLIRIWKTTFLLDAQSAHKSKLLFEDNICFGPKWMEVPLVENYWFTLIFSALPKDCTYFDLAEIIPESDGFYVSKIKRNRTDVYNINL</sequence>
<proteinExistence type="predicted"/>
<accession>A0A1H6B228</accession>